<evidence type="ECO:0000256" key="2">
    <source>
        <dbReference type="ARBA" id="ARBA00022525"/>
    </source>
</evidence>
<keyword evidence="8" id="KW-1185">Reference proteome</keyword>
<dbReference type="AlphaFoldDB" id="A0A6N7EEP6"/>
<keyword evidence="5" id="KW-1133">Transmembrane helix</keyword>
<proteinExistence type="predicted"/>
<evidence type="ECO:0000256" key="4">
    <source>
        <dbReference type="SAM" id="MobiDB-lite"/>
    </source>
</evidence>
<evidence type="ECO:0000313" key="7">
    <source>
        <dbReference type="EMBL" id="MPV36579.1"/>
    </source>
</evidence>
<keyword evidence="3" id="KW-0732">Signal</keyword>
<feature type="transmembrane region" description="Helical" evidence="5">
    <location>
        <begin position="126"/>
        <end position="145"/>
    </location>
</feature>
<dbReference type="Pfam" id="PF13229">
    <property type="entry name" value="Beta_helix"/>
    <property type="match status" value="1"/>
</dbReference>
<feature type="compositionally biased region" description="Basic and acidic residues" evidence="4">
    <location>
        <begin position="83"/>
        <end position="93"/>
    </location>
</feature>
<dbReference type="PANTHER" id="PTHR40088:SF2">
    <property type="entry name" value="SECRETED SUGAR HYDROLASE"/>
    <property type="match status" value="1"/>
</dbReference>
<dbReference type="InterPro" id="IPR006626">
    <property type="entry name" value="PbH1"/>
</dbReference>
<evidence type="ECO:0000256" key="5">
    <source>
        <dbReference type="SAM" id="Phobius"/>
    </source>
</evidence>
<protein>
    <recommendedName>
        <fullName evidence="6">Right handed beta helix domain-containing protein</fullName>
    </recommendedName>
</protein>
<dbReference type="InterPro" id="IPR039448">
    <property type="entry name" value="Beta_helix"/>
</dbReference>
<accession>A0A6N7EEP6</accession>
<feature type="region of interest" description="Disordered" evidence="4">
    <location>
        <begin position="75"/>
        <end position="96"/>
    </location>
</feature>
<dbReference type="PANTHER" id="PTHR40088">
    <property type="entry name" value="PECTATE LYASE (EUROFUNG)"/>
    <property type="match status" value="1"/>
</dbReference>
<dbReference type="OrthoDB" id="9807425at2"/>
<evidence type="ECO:0000313" key="8">
    <source>
        <dbReference type="Proteomes" id="UP000437709"/>
    </source>
</evidence>
<organism evidence="7 8">
    <name type="scientific">Georgenia subflava</name>
    <dbReference type="NCBI Taxonomy" id="1622177"/>
    <lineage>
        <taxon>Bacteria</taxon>
        <taxon>Bacillati</taxon>
        <taxon>Actinomycetota</taxon>
        <taxon>Actinomycetes</taxon>
        <taxon>Micrococcales</taxon>
        <taxon>Bogoriellaceae</taxon>
        <taxon>Georgenia</taxon>
    </lineage>
</organism>
<comment type="caution">
    <text evidence="7">The sequence shown here is derived from an EMBL/GenBank/DDBJ whole genome shotgun (WGS) entry which is preliminary data.</text>
</comment>
<dbReference type="SMART" id="SM00710">
    <property type="entry name" value="PbH1"/>
    <property type="match status" value="5"/>
</dbReference>
<reference evidence="7 8" key="1">
    <citation type="submission" date="2019-10" db="EMBL/GenBank/DDBJ databases">
        <title>Georgenia wutianyii sp. nov. and Georgenia yuyongxinii sp. nov. isolated from plateau pika (Ochotona curzoniae) in the Qinghai-Tibet plateau of China.</title>
        <authorList>
            <person name="Tian Z."/>
        </authorList>
    </citation>
    <scope>NUCLEOTIDE SEQUENCE [LARGE SCALE GENOMIC DNA]</scope>
    <source>
        <strain evidence="7 8">JCM 19765</strain>
    </source>
</reference>
<keyword evidence="2" id="KW-0964">Secreted</keyword>
<feature type="domain" description="Right handed beta helix" evidence="6">
    <location>
        <begin position="373"/>
        <end position="528"/>
    </location>
</feature>
<dbReference type="InterPro" id="IPR052052">
    <property type="entry name" value="Polysaccharide_Lyase_9"/>
</dbReference>
<gene>
    <name evidence="7" type="ORF">GB881_05840</name>
</gene>
<evidence type="ECO:0000256" key="1">
    <source>
        <dbReference type="ARBA" id="ARBA00004613"/>
    </source>
</evidence>
<dbReference type="InterPro" id="IPR012334">
    <property type="entry name" value="Pectin_lyas_fold"/>
</dbReference>
<comment type="subcellular location">
    <subcellularLocation>
        <location evidence="1">Secreted</location>
    </subcellularLocation>
</comment>
<dbReference type="SUPFAM" id="SSF51126">
    <property type="entry name" value="Pectin lyase-like"/>
    <property type="match status" value="1"/>
</dbReference>
<evidence type="ECO:0000256" key="3">
    <source>
        <dbReference type="ARBA" id="ARBA00022729"/>
    </source>
</evidence>
<dbReference type="EMBL" id="WHPC01000014">
    <property type="protein sequence ID" value="MPV36579.1"/>
    <property type="molecule type" value="Genomic_DNA"/>
</dbReference>
<dbReference type="Proteomes" id="UP000437709">
    <property type="component" value="Unassembled WGS sequence"/>
</dbReference>
<keyword evidence="5" id="KW-0812">Transmembrane</keyword>
<dbReference type="GO" id="GO:0016837">
    <property type="term" value="F:carbon-oxygen lyase activity, acting on polysaccharides"/>
    <property type="evidence" value="ECO:0007669"/>
    <property type="project" value="TreeGrafter"/>
</dbReference>
<dbReference type="Gene3D" id="2.160.20.10">
    <property type="entry name" value="Single-stranded right-handed beta-helix, Pectin lyase-like"/>
    <property type="match status" value="2"/>
</dbReference>
<evidence type="ECO:0000259" key="6">
    <source>
        <dbReference type="Pfam" id="PF13229"/>
    </source>
</evidence>
<keyword evidence="5" id="KW-0472">Membrane</keyword>
<sequence length="705" mass="76651">MRQRFCSSTTYSRNDMSIPFAGDPLWRRHVVVTERLGPSWRRGYRRPLRRRGEILRESAVAVPAVLGHVTERTDRYRGRRPVRHEPRTPRADGDTLLVGTTELPAGREQEPMPPGDRRTGSSVRRWAAALAFALVLGAGLLGYALTRDGSEGGAPASAAVADVRTIHVAVDGDDAAEGSAAAPLRTLEAAVRRSDDGDTILVHSGTYRESLKIEGRPGLRLVAAAGADVWLDGSVVVPEWSRENGLWVSTGWTAEFNASPTYSWGAPDHSRTGWNFVDPAHPLAAHPDQVWIDDERQVQVGSASEVREGTFYVDYQNDELVLGSDPGGATVTASARSRALRVRSADVLVRGIGIRKYAPSVPHMGAVTVEAPGVTLDRVSVTDNATTGVHVLSEGVRLQDVALERNGMLGLSATEADGLELVRLTVRDNNLERFNQSPAAGGAKIGRSRGVLVENSTFTGNLANGLWFDESAYDIAIVHSRVLDNTGHGVSIEVSGEAAVVGNVIARNVGNGLKLNDTEDVDVWNNTFVDNNRSINVVQDDRDLHPRGTFRDPDLPLTWQTQSVAFRNNVIVHTGTAALPAKMESRTCLLCVEDFSGRWTAAEMDVTAAGNVYQRPDDMSPKWLVVWSRRDKDPHVFRTVADFRITVHQEETGVEFTGTTVLSEDLQPLPVLEELSGSVALPLPDELAELADRTPGSRHLGAWTD</sequence>
<dbReference type="InterPro" id="IPR011050">
    <property type="entry name" value="Pectin_lyase_fold/virulence"/>
</dbReference>
<name>A0A6N7EEP6_9MICO</name>
<dbReference type="GO" id="GO:0005576">
    <property type="term" value="C:extracellular region"/>
    <property type="evidence" value="ECO:0007669"/>
    <property type="project" value="UniProtKB-SubCell"/>
</dbReference>